<comment type="subunit">
    <text evidence="2 12">Interacts with sigma-54.</text>
</comment>
<dbReference type="CDD" id="cd00009">
    <property type="entry name" value="AAA"/>
    <property type="match status" value="1"/>
</dbReference>
<dbReference type="SUPFAM" id="SSF55781">
    <property type="entry name" value="GAF domain-like"/>
    <property type="match status" value="1"/>
</dbReference>
<evidence type="ECO:0000256" key="12">
    <source>
        <dbReference type="RuleBase" id="RU368029"/>
    </source>
</evidence>
<evidence type="ECO:0000313" key="14">
    <source>
        <dbReference type="EMBL" id="HGQ85893.1"/>
    </source>
</evidence>
<evidence type="ECO:0000256" key="7">
    <source>
        <dbReference type="ARBA" id="ARBA00023015"/>
    </source>
</evidence>
<feature type="domain" description="Sigma-54 factor interaction" evidence="13">
    <location>
        <begin position="194"/>
        <end position="422"/>
    </location>
</feature>
<evidence type="ECO:0000256" key="11">
    <source>
        <dbReference type="ARBA" id="ARBA00023231"/>
    </source>
</evidence>
<dbReference type="InterPro" id="IPR025943">
    <property type="entry name" value="Sigma_54_int_dom_ATP-bd_2"/>
</dbReference>
<evidence type="ECO:0000256" key="9">
    <source>
        <dbReference type="ARBA" id="ARBA00023159"/>
    </source>
</evidence>
<dbReference type="Pfam" id="PF01590">
    <property type="entry name" value="GAF"/>
    <property type="match status" value="1"/>
</dbReference>
<dbReference type="GO" id="GO:0009399">
    <property type="term" value="P:nitrogen fixation"/>
    <property type="evidence" value="ECO:0007669"/>
    <property type="project" value="UniProtKB-UniRule"/>
</dbReference>
<dbReference type="GO" id="GO:0000160">
    <property type="term" value="P:phosphorelay signal transduction system"/>
    <property type="evidence" value="ECO:0007669"/>
    <property type="project" value="UniProtKB-UniRule"/>
</dbReference>
<dbReference type="Pfam" id="PF25601">
    <property type="entry name" value="AAA_lid_14"/>
    <property type="match status" value="1"/>
</dbReference>
<dbReference type="PROSITE" id="PS00675">
    <property type="entry name" value="SIGMA54_INTERACT_1"/>
    <property type="match status" value="1"/>
</dbReference>
<dbReference type="NCBIfam" id="TIGR01817">
    <property type="entry name" value="nifA"/>
    <property type="match status" value="1"/>
</dbReference>
<keyword evidence="8 12" id="KW-0238">DNA-binding</keyword>
<sequence>MNALERKNAELTALLEISKILSSSFELEENIYKALKVLSDSLHMTRGTVTLLDPETSELRIAVAYGLTREQIARGKYKIGEGIVGKVVETGSPIVVPDIGKEPLFLNRTRARINKDNISFLCVPIKINEEILGVLSVDKIFDKSISFEEDLRVLNIVATLIGQAIKLYRRFSEEKLKREELTLELRNRFSFQNIITVSDRMHEVIKTVLKVSKSKATVLLRGESGTGKELIAKAIHFESPRAKGPFIAVNCAAIPETLLEAELFGYERGAFTGAITAKPGKFELANGGTLFLDEIGEMSPTLQAKLLRVIQEHTFERLGGTKSINVDVRIIAATNKNLEDMVKKGLFREDLYWRLNVVSIFLPPLRERREDIPILIEHFLKRFNKEYGRRISISSQAMEKLIRYSWLGNVRELENTIERLVILAEKEEITVEDLPIHIKSEMLKPSNPSNTYSLKKEIEELEKRKIEEALKKCDYNQARAARLLGITQRQIGYKIKKYKILIPSFRASTSLK</sequence>
<dbReference type="SMART" id="SM00065">
    <property type="entry name" value="GAF"/>
    <property type="match status" value="1"/>
</dbReference>
<accession>A0A7C4JR35</accession>
<dbReference type="InterPro" id="IPR058031">
    <property type="entry name" value="AAA_lid_NorR"/>
</dbReference>
<organism evidence="14">
    <name type="scientific">Thermodesulfobacterium geofontis</name>
    <dbReference type="NCBI Taxonomy" id="1295609"/>
    <lineage>
        <taxon>Bacteria</taxon>
        <taxon>Pseudomonadati</taxon>
        <taxon>Thermodesulfobacteriota</taxon>
        <taxon>Thermodesulfobacteria</taxon>
        <taxon>Thermodesulfobacteriales</taxon>
        <taxon>Thermodesulfobacteriaceae</taxon>
        <taxon>Thermodesulfobacterium</taxon>
    </lineage>
</organism>
<keyword evidence="11 12" id="KW-0535">Nitrogen fixation</keyword>
<dbReference type="EMBL" id="DSZN01000098">
    <property type="protein sequence ID" value="HGQ85893.1"/>
    <property type="molecule type" value="Genomic_DNA"/>
</dbReference>
<dbReference type="Gene3D" id="1.10.10.60">
    <property type="entry name" value="Homeodomain-like"/>
    <property type="match status" value="1"/>
</dbReference>
<keyword evidence="6 12" id="KW-0902">Two-component regulatory system</keyword>
<evidence type="ECO:0000256" key="2">
    <source>
        <dbReference type="ARBA" id="ARBA00011135"/>
    </source>
</evidence>
<dbReference type="InterPro" id="IPR010113">
    <property type="entry name" value="Nif-specific_regulatory_prot"/>
</dbReference>
<dbReference type="Gene3D" id="1.10.8.60">
    <property type="match status" value="1"/>
</dbReference>
<dbReference type="AlphaFoldDB" id="A0A7C4JR35"/>
<comment type="caution">
    <text evidence="14">The sequence shown here is derived from an EMBL/GenBank/DDBJ whole genome shotgun (WGS) entry which is preliminary data.</text>
</comment>
<dbReference type="InterPro" id="IPR003018">
    <property type="entry name" value="GAF"/>
</dbReference>
<dbReference type="GO" id="GO:0003700">
    <property type="term" value="F:DNA-binding transcription factor activity"/>
    <property type="evidence" value="ECO:0007669"/>
    <property type="project" value="UniProtKB-UniRule"/>
</dbReference>
<name>A0A7C4JR35_9BACT</name>
<dbReference type="PROSITE" id="PS50045">
    <property type="entry name" value="SIGMA54_INTERACT_4"/>
    <property type="match status" value="1"/>
</dbReference>
<dbReference type="GO" id="GO:0005524">
    <property type="term" value="F:ATP binding"/>
    <property type="evidence" value="ECO:0007669"/>
    <property type="project" value="UniProtKB-KW"/>
</dbReference>
<dbReference type="InterPro" id="IPR009057">
    <property type="entry name" value="Homeodomain-like_sf"/>
</dbReference>
<keyword evidence="5" id="KW-0067">ATP-binding</keyword>
<evidence type="ECO:0000256" key="10">
    <source>
        <dbReference type="ARBA" id="ARBA00023163"/>
    </source>
</evidence>
<dbReference type="GO" id="GO:0043565">
    <property type="term" value="F:sequence-specific DNA binding"/>
    <property type="evidence" value="ECO:0007669"/>
    <property type="project" value="InterPro"/>
</dbReference>
<dbReference type="FunFam" id="1.10.8.60:FF:000014">
    <property type="entry name" value="DNA-binding transcriptional regulator NtrC"/>
    <property type="match status" value="1"/>
</dbReference>
<keyword evidence="4" id="KW-0547">Nucleotide-binding</keyword>
<dbReference type="InterPro" id="IPR029016">
    <property type="entry name" value="GAF-like_dom_sf"/>
</dbReference>
<keyword evidence="7 12" id="KW-0805">Transcription regulation</keyword>
<dbReference type="Gene3D" id="3.40.50.300">
    <property type="entry name" value="P-loop containing nucleotide triphosphate hydrolases"/>
    <property type="match status" value="1"/>
</dbReference>
<gene>
    <name evidence="14" type="primary">nifA</name>
    <name evidence="14" type="ORF">ENT66_06165</name>
</gene>
<evidence type="ECO:0000256" key="6">
    <source>
        <dbReference type="ARBA" id="ARBA00023012"/>
    </source>
</evidence>
<keyword evidence="10 12" id="KW-0804">Transcription</keyword>
<dbReference type="SMART" id="SM00382">
    <property type="entry name" value="AAA"/>
    <property type="match status" value="1"/>
</dbReference>
<dbReference type="InterPro" id="IPR027417">
    <property type="entry name" value="P-loop_NTPase"/>
</dbReference>
<keyword evidence="9 12" id="KW-0010">Activator</keyword>
<reference evidence="14" key="1">
    <citation type="journal article" date="2020" name="mSystems">
        <title>Genome- and Community-Level Interaction Insights into Carbon Utilization and Element Cycling Functions of Hydrothermarchaeota in Hydrothermal Sediment.</title>
        <authorList>
            <person name="Zhou Z."/>
            <person name="Liu Y."/>
            <person name="Xu W."/>
            <person name="Pan J."/>
            <person name="Luo Z.H."/>
            <person name="Li M."/>
        </authorList>
    </citation>
    <scope>NUCLEOTIDE SEQUENCE [LARGE SCALE GENOMIC DNA]</scope>
    <source>
        <strain evidence="14">SpSt-6</strain>
    </source>
</reference>
<comment type="function">
    <text evidence="1 12">Required for activation of most nif operons, which are directly involved in nitrogen fixation.</text>
</comment>
<evidence type="ECO:0000256" key="8">
    <source>
        <dbReference type="ARBA" id="ARBA00023125"/>
    </source>
</evidence>
<dbReference type="SUPFAM" id="SSF46689">
    <property type="entry name" value="Homeodomain-like"/>
    <property type="match status" value="1"/>
</dbReference>
<dbReference type="InterPro" id="IPR025662">
    <property type="entry name" value="Sigma_54_int_dom_ATP-bd_1"/>
</dbReference>
<dbReference type="Pfam" id="PF00158">
    <property type="entry name" value="Sigma54_activat"/>
    <property type="match status" value="1"/>
</dbReference>
<evidence type="ECO:0000256" key="5">
    <source>
        <dbReference type="ARBA" id="ARBA00022840"/>
    </source>
</evidence>
<dbReference type="PANTHER" id="PTHR32071">
    <property type="entry name" value="TRANSCRIPTIONAL REGULATORY PROTEIN"/>
    <property type="match status" value="1"/>
</dbReference>
<dbReference type="Pfam" id="PF02954">
    <property type="entry name" value="HTH_8"/>
    <property type="match status" value="1"/>
</dbReference>
<evidence type="ECO:0000256" key="3">
    <source>
        <dbReference type="ARBA" id="ARBA00015308"/>
    </source>
</evidence>
<dbReference type="PANTHER" id="PTHR32071:SF57">
    <property type="entry name" value="C4-DICARBOXYLATE TRANSPORT TRANSCRIPTIONAL REGULATORY PROTEIN DCTD"/>
    <property type="match status" value="1"/>
</dbReference>
<evidence type="ECO:0000256" key="4">
    <source>
        <dbReference type="ARBA" id="ARBA00022741"/>
    </source>
</evidence>
<dbReference type="SUPFAM" id="SSF52540">
    <property type="entry name" value="P-loop containing nucleoside triphosphate hydrolases"/>
    <property type="match status" value="1"/>
</dbReference>
<dbReference type="InterPro" id="IPR002078">
    <property type="entry name" value="Sigma_54_int"/>
</dbReference>
<dbReference type="Gene3D" id="3.30.450.40">
    <property type="match status" value="1"/>
</dbReference>
<evidence type="ECO:0000256" key="1">
    <source>
        <dbReference type="ARBA" id="ARBA00002167"/>
    </source>
</evidence>
<dbReference type="InterPro" id="IPR003593">
    <property type="entry name" value="AAA+_ATPase"/>
</dbReference>
<dbReference type="FunFam" id="3.40.50.300:FF:000006">
    <property type="entry name" value="DNA-binding transcriptional regulator NtrC"/>
    <property type="match status" value="1"/>
</dbReference>
<dbReference type="InterPro" id="IPR002197">
    <property type="entry name" value="HTH_Fis"/>
</dbReference>
<dbReference type="PRINTS" id="PR01590">
    <property type="entry name" value="HTHFIS"/>
</dbReference>
<dbReference type="PROSITE" id="PS00676">
    <property type="entry name" value="SIGMA54_INTERACT_2"/>
    <property type="match status" value="1"/>
</dbReference>
<evidence type="ECO:0000259" key="13">
    <source>
        <dbReference type="PROSITE" id="PS50045"/>
    </source>
</evidence>
<proteinExistence type="predicted"/>
<protein>
    <recommendedName>
        <fullName evidence="3 12">Nif-specific regulatory protein</fullName>
    </recommendedName>
</protein>